<dbReference type="PANTHER" id="PTHR35525:SF3">
    <property type="entry name" value="BLL6575 PROTEIN"/>
    <property type="match status" value="1"/>
</dbReference>
<gene>
    <name evidence="2" type="ORF">GCM10009850_036460</name>
</gene>
<evidence type="ECO:0000313" key="2">
    <source>
        <dbReference type="EMBL" id="GAA2208188.1"/>
    </source>
</evidence>
<dbReference type="SUPFAM" id="SSF160904">
    <property type="entry name" value="Jann2411-like"/>
    <property type="match status" value="1"/>
</dbReference>
<dbReference type="InterPro" id="IPR023286">
    <property type="entry name" value="ABATE_dom_sf"/>
</dbReference>
<dbReference type="Pfam" id="PF07336">
    <property type="entry name" value="ABATE"/>
    <property type="match status" value="1"/>
</dbReference>
<organism evidence="2 3">
    <name type="scientific">Nonomuraea monospora</name>
    <dbReference type="NCBI Taxonomy" id="568818"/>
    <lineage>
        <taxon>Bacteria</taxon>
        <taxon>Bacillati</taxon>
        <taxon>Actinomycetota</taxon>
        <taxon>Actinomycetes</taxon>
        <taxon>Streptosporangiales</taxon>
        <taxon>Streptosporangiaceae</taxon>
        <taxon>Nonomuraea</taxon>
    </lineage>
</organism>
<dbReference type="InterPro" id="IPR010852">
    <property type="entry name" value="ABATE"/>
</dbReference>
<dbReference type="Proteomes" id="UP001499843">
    <property type="component" value="Unassembled WGS sequence"/>
</dbReference>
<dbReference type="Pfam" id="PF11706">
    <property type="entry name" value="zf-CGNR"/>
    <property type="match status" value="1"/>
</dbReference>
<keyword evidence="3" id="KW-1185">Reference proteome</keyword>
<protein>
    <submittedName>
        <fullName evidence="2">CGNR zinc finger domain-containing protein</fullName>
    </submittedName>
</protein>
<dbReference type="PANTHER" id="PTHR35525">
    <property type="entry name" value="BLL6575 PROTEIN"/>
    <property type="match status" value="1"/>
</dbReference>
<dbReference type="RefSeq" id="WP_344476090.1">
    <property type="nucleotide sequence ID" value="NZ_BAAAQX010000008.1"/>
</dbReference>
<dbReference type="InterPro" id="IPR021005">
    <property type="entry name" value="Znf_CGNR"/>
</dbReference>
<feature type="domain" description="Zinc finger CGNR" evidence="1">
    <location>
        <begin position="148"/>
        <end position="190"/>
    </location>
</feature>
<comment type="caution">
    <text evidence="2">The sequence shown here is derived from an EMBL/GenBank/DDBJ whole genome shotgun (WGS) entry which is preliminary data.</text>
</comment>
<evidence type="ECO:0000259" key="1">
    <source>
        <dbReference type="Pfam" id="PF11706"/>
    </source>
</evidence>
<proteinExistence type="predicted"/>
<dbReference type="Gene3D" id="1.10.3300.10">
    <property type="entry name" value="Jann2411-like domain"/>
    <property type="match status" value="1"/>
</dbReference>
<sequence length="193" mass="21133">MAANDAWIRDGGRVCLDFVNTLRDRWDVPRETLEQPDDLARWLDGAGLVAPDARLAVPSDAALRSAWLLREAIDRAVLGASEGRLPAPADVDVLNEAVAAAPRPLLQLVITDGRLEPQAEPLAADVAAALGLVARDAAELLLSPEVGRVRVCGSDRCALRFVDRSQAGRRRWCSMTRCGNRTKVRRHQQRTRT</sequence>
<reference evidence="3" key="1">
    <citation type="journal article" date="2019" name="Int. J. Syst. Evol. Microbiol.">
        <title>The Global Catalogue of Microorganisms (GCM) 10K type strain sequencing project: providing services to taxonomists for standard genome sequencing and annotation.</title>
        <authorList>
            <consortium name="The Broad Institute Genomics Platform"/>
            <consortium name="The Broad Institute Genome Sequencing Center for Infectious Disease"/>
            <person name="Wu L."/>
            <person name="Ma J."/>
        </authorList>
    </citation>
    <scope>NUCLEOTIDE SEQUENCE [LARGE SCALE GENOMIC DNA]</scope>
    <source>
        <strain evidence="3">JCM 16114</strain>
    </source>
</reference>
<accession>A0ABP5PC93</accession>
<name>A0ABP5PC93_9ACTN</name>
<evidence type="ECO:0000313" key="3">
    <source>
        <dbReference type="Proteomes" id="UP001499843"/>
    </source>
</evidence>
<dbReference type="EMBL" id="BAAAQX010000008">
    <property type="protein sequence ID" value="GAA2208188.1"/>
    <property type="molecule type" value="Genomic_DNA"/>
</dbReference>